<comment type="caution">
    <text evidence="1">The sequence shown here is derived from an EMBL/GenBank/DDBJ whole genome shotgun (WGS) entry which is preliminary data.</text>
</comment>
<organism evidence="1 2">
    <name type="scientific">Fraserbacteria sp. (strain RBG_16_55_9)</name>
    <dbReference type="NCBI Taxonomy" id="1817864"/>
    <lineage>
        <taxon>Bacteria</taxon>
        <taxon>Candidatus Fraseribacteriota</taxon>
    </lineage>
</organism>
<sequence length="62" mass="6968">MAVTSEPIRYALEQRRHVLRASLLDQLGGGLVYGKDIHAIYGDSRHVIADCPHREILARPCE</sequence>
<gene>
    <name evidence="1" type="ORF">A2Z21_00810</name>
</gene>
<name>A0A1F5UXM9_FRAXR</name>
<dbReference type="AlphaFoldDB" id="A0A1F5UXM9"/>
<reference evidence="1 2" key="1">
    <citation type="journal article" date="2016" name="Nat. Commun.">
        <title>Thousands of microbial genomes shed light on interconnected biogeochemical processes in an aquifer system.</title>
        <authorList>
            <person name="Anantharaman K."/>
            <person name="Brown C.T."/>
            <person name="Hug L.A."/>
            <person name="Sharon I."/>
            <person name="Castelle C.J."/>
            <person name="Probst A.J."/>
            <person name="Thomas B.C."/>
            <person name="Singh A."/>
            <person name="Wilkins M.J."/>
            <person name="Karaoz U."/>
            <person name="Brodie E.L."/>
            <person name="Williams K.H."/>
            <person name="Hubbard S.S."/>
            <person name="Banfield J.F."/>
        </authorList>
    </citation>
    <scope>NUCLEOTIDE SEQUENCE [LARGE SCALE GENOMIC DNA]</scope>
    <source>
        <strain evidence="2">RBG_16_55_9</strain>
    </source>
</reference>
<proteinExistence type="predicted"/>
<accession>A0A1F5UXM9</accession>
<evidence type="ECO:0000313" key="2">
    <source>
        <dbReference type="Proteomes" id="UP000179157"/>
    </source>
</evidence>
<dbReference type="Proteomes" id="UP000179157">
    <property type="component" value="Unassembled WGS sequence"/>
</dbReference>
<protein>
    <submittedName>
        <fullName evidence="1">Uncharacterized protein</fullName>
    </submittedName>
</protein>
<dbReference type="EMBL" id="MFGX01000045">
    <property type="protein sequence ID" value="OGF55932.1"/>
    <property type="molecule type" value="Genomic_DNA"/>
</dbReference>
<evidence type="ECO:0000313" key="1">
    <source>
        <dbReference type="EMBL" id="OGF55932.1"/>
    </source>
</evidence>